<evidence type="ECO:0000256" key="6">
    <source>
        <dbReference type="ARBA" id="ARBA00022884"/>
    </source>
</evidence>
<dbReference type="InterPro" id="IPR012933">
    <property type="entry name" value="HicA_mRNA_interferase"/>
</dbReference>
<evidence type="ECO:0000256" key="1">
    <source>
        <dbReference type="ARBA" id="ARBA00006620"/>
    </source>
</evidence>
<evidence type="ECO:0000313" key="8">
    <source>
        <dbReference type="EMBL" id="TGE71607.1"/>
    </source>
</evidence>
<dbReference type="InterPro" id="IPR038570">
    <property type="entry name" value="HicA_sf"/>
</dbReference>
<dbReference type="GO" id="GO:0003729">
    <property type="term" value="F:mRNA binding"/>
    <property type="evidence" value="ECO:0007669"/>
    <property type="project" value="InterPro"/>
</dbReference>
<keyword evidence="3" id="KW-0540">Nuclease</keyword>
<dbReference type="GO" id="GO:0016787">
    <property type="term" value="F:hydrolase activity"/>
    <property type="evidence" value="ECO:0007669"/>
    <property type="project" value="UniProtKB-KW"/>
</dbReference>
<gene>
    <name evidence="8" type="ORF">C6P11_08740</name>
</gene>
<keyword evidence="6" id="KW-0694">RNA-binding</keyword>
<proteinExistence type="inferred from homology"/>
<organism evidence="8 9">
    <name type="scientific">Weissella confusa</name>
    <name type="common">Lactobacillus confusus</name>
    <dbReference type="NCBI Taxonomy" id="1583"/>
    <lineage>
        <taxon>Bacteria</taxon>
        <taxon>Bacillati</taxon>
        <taxon>Bacillota</taxon>
        <taxon>Bacilli</taxon>
        <taxon>Lactobacillales</taxon>
        <taxon>Lactobacillaceae</taxon>
        <taxon>Weissella</taxon>
    </lineage>
</organism>
<dbReference type="RefSeq" id="WP_087045915.1">
    <property type="nucleotide sequence ID" value="NZ_CP168942.1"/>
</dbReference>
<comment type="caution">
    <text evidence="8">The sequence shown here is derived from an EMBL/GenBank/DDBJ whole genome shotgun (WGS) entry which is preliminary data.</text>
</comment>
<keyword evidence="7" id="KW-0346">Stress response</keyword>
<comment type="similarity">
    <text evidence="1">Belongs to the HicA mRNA interferase family.</text>
</comment>
<dbReference type="EMBL" id="PVSN01000062">
    <property type="protein sequence ID" value="TGE71607.1"/>
    <property type="molecule type" value="Genomic_DNA"/>
</dbReference>
<keyword evidence="5" id="KW-0378">Hydrolase</keyword>
<evidence type="ECO:0000256" key="4">
    <source>
        <dbReference type="ARBA" id="ARBA00022759"/>
    </source>
</evidence>
<keyword evidence="2" id="KW-1277">Toxin-antitoxin system</keyword>
<dbReference type="Gene3D" id="3.30.920.30">
    <property type="entry name" value="Hypothetical protein"/>
    <property type="match status" value="1"/>
</dbReference>
<dbReference type="Proteomes" id="UP000297646">
    <property type="component" value="Unassembled WGS sequence"/>
</dbReference>
<name>A0A1T4JCW7_WEICO</name>
<keyword evidence="4" id="KW-0255">Endonuclease</keyword>
<protein>
    <submittedName>
        <fullName evidence="8">Type II toxin-antitoxin system HicA family toxin</fullName>
    </submittedName>
</protein>
<dbReference type="AlphaFoldDB" id="A0A1T4JCW7"/>
<dbReference type="SUPFAM" id="SSF54786">
    <property type="entry name" value="YcfA/nrd intein domain"/>
    <property type="match status" value="1"/>
</dbReference>
<dbReference type="OrthoDB" id="9788517at2"/>
<dbReference type="Pfam" id="PF07927">
    <property type="entry name" value="HicA_toxin"/>
    <property type="match status" value="1"/>
</dbReference>
<evidence type="ECO:0000256" key="2">
    <source>
        <dbReference type="ARBA" id="ARBA00022649"/>
    </source>
</evidence>
<evidence type="ECO:0000313" key="9">
    <source>
        <dbReference type="Proteomes" id="UP000297646"/>
    </source>
</evidence>
<evidence type="ECO:0000256" key="7">
    <source>
        <dbReference type="ARBA" id="ARBA00023016"/>
    </source>
</evidence>
<dbReference type="GO" id="GO:0004519">
    <property type="term" value="F:endonuclease activity"/>
    <property type="evidence" value="ECO:0007669"/>
    <property type="project" value="UniProtKB-KW"/>
</dbReference>
<reference evidence="8 9" key="1">
    <citation type="submission" date="2018-03" db="EMBL/GenBank/DDBJ databases">
        <title>Genome sequencing of Weissella confusa isolates.</title>
        <authorList>
            <person name="Kajala I."/>
            <person name="Baruah R."/>
            <person name="Bergsveinson J."/>
            <person name="Juvonen R."/>
            <person name="Ziola B."/>
        </authorList>
    </citation>
    <scope>NUCLEOTIDE SEQUENCE [LARGE SCALE GENOMIC DNA]</scope>
    <source>
        <strain evidence="8 9">VTT E-062653</strain>
    </source>
</reference>
<sequence length="64" mass="7189">MPKSVRVMIKYLQQNGFVEVRQNGSHKQFKNYRTGKSVVVPYHTGGKELGTGLERAILKQAGLD</sequence>
<evidence type="ECO:0000256" key="3">
    <source>
        <dbReference type="ARBA" id="ARBA00022722"/>
    </source>
</evidence>
<evidence type="ECO:0000256" key="5">
    <source>
        <dbReference type="ARBA" id="ARBA00022801"/>
    </source>
</evidence>
<accession>A0A1T4JCW7</accession>